<name>A0ABY2RU53_9PSEU</name>
<feature type="region of interest" description="Disordered" evidence="1">
    <location>
        <begin position="463"/>
        <end position="514"/>
    </location>
</feature>
<feature type="domain" description="KAP NTPase" evidence="2">
    <location>
        <begin position="51"/>
        <end position="410"/>
    </location>
</feature>
<keyword evidence="4" id="KW-1185">Reference proteome</keyword>
<dbReference type="Pfam" id="PF07693">
    <property type="entry name" value="KAP_NTPase"/>
    <property type="match status" value="1"/>
</dbReference>
<dbReference type="PANTHER" id="PTHR22674">
    <property type="entry name" value="NTPASE, KAP FAMILY P-LOOP DOMAIN-CONTAINING 1"/>
    <property type="match status" value="1"/>
</dbReference>
<dbReference type="Proteomes" id="UP000309992">
    <property type="component" value="Unassembled WGS sequence"/>
</dbReference>
<dbReference type="SUPFAM" id="SSF52540">
    <property type="entry name" value="P-loop containing nucleoside triphosphate hydrolases"/>
    <property type="match status" value="1"/>
</dbReference>
<comment type="caution">
    <text evidence="3">The sequence shown here is derived from an EMBL/GenBank/DDBJ whole genome shotgun (WGS) entry which is preliminary data.</text>
</comment>
<reference evidence="3 4" key="1">
    <citation type="journal article" date="2015" name="Antonie Van Leeuwenhoek">
        <title>Prauserella endophytica sp. nov., an endophytic actinobacterium isolated from Tamarix taklamakanensis.</title>
        <authorList>
            <person name="Liu J.M."/>
            <person name="Habden X."/>
            <person name="Guo L."/>
            <person name="Tuo L."/>
            <person name="Jiang Z.K."/>
            <person name="Liu S.W."/>
            <person name="Liu X.F."/>
            <person name="Chen L."/>
            <person name="Li R.F."/>
            <person name="Zhang Y.Q."/>
            <person name="Sun C.H."/>
        </authorList>
    </citation>
    <scope>NUCLEOTIDE SEQUENCE [LARGE SCALE GENOMIC DNA]</scope>
    <source>
        <strain evidence="3 4">CGMCC 4.7182</strain>
    </source>
</reference>
<evidence type="ECO:0000313" key="4">
    <source>
        <dbReference type="Proteomes" id="UP000309992"/>
    </source>
</evidence>
<evidence type="ECO:0000256" key="1">
    <source>
        <dbReference type="SAM" id="MobiDB-lite"/>
    </source>
</evidence>
<dbReference type="PANTHER" id="PTHR22674:SF6">
    <property type="entry name" value="NTPASE KAP FAMILY P-LOOP DOMAIN-CONTAINING PROTEIN 1"/>
    <property type="match status" value="1"/>
</dbReference>
<gene>
    <name evidence="3" type="ORF">FCN18_35040</name>
</gene>
<proteinExistence type="predicted"/>
<accession>A0ABY2RU53</accession>
<evidence type="ECO:0000259" key="2">
    <source>
        <dbReference type="Pfam" id="PF07693"/>
    </source>
</evidence>
<protein>
    <submittedName>
        <fullName evidence="3">NTPase KAP</fullName>
    </submittedName>
</protein>
<organism evidence="3 4">
    <name type="scientific">Prauserella endophytica</name>
    <dbReference type="NCBI Taxonomy" id="1592324"/>
    <lineage>
        <taxon>Bacteria</taxon>
        <taxon>Bacillati</taxon>
        <taxon>Actinomycetota</taxon>
        <taxon>Actinomycetes</taxon>
        <taxon>Pseudonocardiales</taxon>
        <taxon>Pseudonocardiaceae</taxon>
        <taxon>Prauserella</taxon>
        <taxon>Prauserella coralliicola group</taxon>
    </lineage>
</organism>
<dbReference type="InterPro" id="IPR052754">
    <property type="entry name" value="NTPase_KAP_P-loop"/>
</dbReference>
<dbReference type="InterPro" id="IPR011646">
    <property type="entry name" value="KAP_P-loop"/>
</dbReference>
<dbReference type="EMBL" id="SWMS01000035">
    <property type="protein sequence ID" value="TKG60641.1"/>
    <property type="molecule type" value="Genomic_DNA"/>
</dbReference>
<dbReference type="InterPro" id="IPR027417">
    <property type="entry name" value="P-loop_NTPase"/>
</dbReference>
<sequence>MFAFGQRPPRSGCLKLPRRTERAMWADNETEVDLLGFDFLVDTLFVALTEPRLLPLTVGLLGDWGSGKSSLMRITRQELLKIRDDDESPSRYVCVEFSPWQYEDYDDVKVALMTTVLDAIGARAGRDQQEQVTRLRRFAQGLGRWGRRGGRVAVSTAQAAAPLALLAIDPSMAPQVLDVTKAGVNAAASEANKLLEDPKAKQAVSGNGTAEAITDAGRFRAEFAKVVSTLEAVDAVVVFIDDLDRCLPETVVDTFEAIRLFLNTPKTAYVLAANQAVVESAIDSRYPQLRRPDGAGIGADYLEKMLQLKVAIPPLSAPEADTYVNLLLAELRLDDEQFAKVLAETRRRREAGNLQVAFNVGMAGAVLGNVPPDLVRDLNWAASIAEVLGGGLRGNPRQLKRFLNNLLLKHRSALRRKITLDLPVLAKLMVLEEQHFSDFQRLFDWQLTAPGPISELAAAESIARGGSTTAEPDGDGDISRPDEGETADESSGARRSPASKRGRTAAQQPQVTEEVRAWVDKPHVRAWLRLEPPLGEVDLGPYFTYSRDKLAFGVAVTRLPPHLQELFTRAQAEVAGVRRLACDEIGKLPGDERVQLVEALVEVLTRRPGGPAFLAALELAERAPDTLSAICDALMRIPPEAIPRGQAGNAVRRLPADNPTVSALLDRWENSDAPGLKSVINTARQAQRRSGRH</sequence>
<evidence type="ECO:0000313" key="3">
    <source>
        <dbReference type="EMBL" id="TKG60641.1"/>
    </source>
</evidence>